<reference evidence="1 2" key="2">
    <citation type="journal article" date="2022" name="Mol. Ecol. Resour.">
        <title>The genomes of chicory, endive, great burdock and yacon provide insights into Asteraceae paleo-polyploidization history and plant inulin production.</title>
        <authorList>
            <person name="Fan W."/>
            <person name="Wang S."/>
            <person name="Wang H."/>
            <person name="Wang A."/>
            <person name="Jiang F."/>
            <person name="Liu H."/>
            <person name="Zhao H."/>
            <person name="Xu D."/>
            <person name="Zhang Y."/>
        </authorList>
    </citation>
    <scope>NUCLEOTIDE SEQUENCE [LARGE SCALE GENOMIC DNA]</scope>
    <source>
        <strain evidence="2">cv. Punajuju</strain>
        <tissue evidence="1">Leaves</tissue>
    </source>
</reference>
<reference evidence="2" key="1">
    <citation type="journal article" date="2022" name="Mol. Ecol. Resour.">
        <title>The genomes of chicory, endive, great burdock and yacon provide insights into Asteraceae palaeo-polyploidization history and plant inulin production.</title>
        <authorList>
            <person name="Fan W."/>
            <person name="Wang S."/>
            <person name="Wang H."/>
            <person name="Wang A."/>
            <person name="Jiang F."/>
            <person name="Liu H."/>
            <person name="Zhao H."/>
            <person name="Xu D."/>
            <person name="Zhang Y."/>
        </authorList>
    </citation>
    <scope>NUCLEOTIDE SEQUENCE [LARGE SCALE GENOMIC DNA]</scope>
    <source>
        <strain evidence="2">cv. Punajuju</strain>
    </source>
</reference>
<accession>A0ACB9E121</accession>
<comment type="caution">
    <text evidence="1">The sequence shown here is derived from an EMBL/GenBank/DDBJ whole genome shotgun (WGS) entry which is preliminary data.</text>
</comment>
<proteinExistence type="predicted"/>
<gene>
    <name evidence="1" type="ORF">L2E82_24515</name>
</gene>
<protein>
    <submittedName>
        <fullName evidence="1">Uncharacterized protein</fullName>
    </submittedName>
</protein>
<sequence length="67" mass="8060">MYLFMRKDRFVDFFLLYLGGVEIEDTFYWRGLEFAPQLQAYNFQSSTQHHRVVVRSAAHLLLSSYHI</sequence>
<evidence type="ECO:0000313" key="1">
    <source>
        <dbReference type="EMBL" id="KAI3752482.1"/>
    </source>
</evidence>
<evidence type="ECO:0000313" key="2">
    <source>
        <dbReference type="Proteomes" id="UP001055811"/>
    </source>
</evidence>
<name>A0ACB9E121_CICIN</name>
<keyword evidence="2" id="KW-1185">Reference proteome</keyword>
<dbReference type="Proteomes" id="UP001055811">
    <property type="component" value="Linkage Group LG04"/>
</dbReference>
<organism evidence="1 2">
    <name type="scientific">Cichorium intybus</name>
    <name type="common">Chicory</name>
    <dbReference type="NCBI Taxonomy" id="13427"/>
    <lineage>
        <taxon>Eukaryota</taxon>
        <taxon>Viridiplantae</taxon>
        <taxon>Streptophyta</taxon>
        <taxon>Embryophyta</taxon>
        <taxon>Tracheophyta</taxon>
        <taxon>Spermatophyta</taxon>
        <taxon>Magnoliopsida</taxon>
        <taxon>eudicotyledons</taxon>
        <taxon>Gunneridae</taxon>
        <taxon>Pentapetalae</taxon>
        <taxon>asterids</taxon>
        <taxon>campanulids</taxon>
        <taxon>Asterales</taxon>
        <taxon>Asteraceae</taxon>
        <taxon>Cichorioideae</taxon>
        <taxon>Cichorieae</taxon>
        <taxon>Cichoriinae</taxon>
        <taxon>Cichorium</taxon>
    </lineage>
</organism>
<dbReference type="EMBL" id="CM042012">
    <property type="protein sequence ID" value="KAI3752482.1"/>
    <property type="molecule type" value="Genomic_DNA"/>
</dbReference>